<evidence type="ECO:0000313" key="8">
    <source>
        <dbReference type="EMBL" id="OGC36080.1"/>
    </source>
</evidence>
<comment type="cofactor">
    <cofactor evidence="1">
        <name>Fe(3+)</name>
        <dbReference type="ChEBI" id="CHEBI:29034"/>
    </cofactor>
</comment>
<dbReference type="CDD" id="cd00729">
    <property type="entry name" value="rubredoxin_SM"/>
    <property type="match status" value="1"/>
</dbReference>
<protein>
    <submittedName>
        <fullName evidence="8">Rubrerythrin</fullName>
    </submittedName>
</protein>
<dbReference type="InterPro" id="IPR052364">
    <property type="entry name" value="Rubrerythrin"/>
</dbReference>
<dbReference type="PROSITE" id="PS50903">
    <property type="entry name" value="RUBREDOXIN_LIKE"/>
    <property type="match status" value="1"/>
</dbReference>
<dbReference type="GO" id="GO:0005506">
    <property type="term" value="F:iron ion binding"/>
    <property type="evidence" value="ECO:0007669"/>
    <property type="project" value="InterPro"/>
</dbReference>
<dbReference type="AlphaFoldDB" id="A0A1F4TU52"/>
<evidence type="ECO:0000259" key="7">
    <source>
        <dbReference type="PROSITE" id="PS50905"/>
    </source>
</evidence>
<feature type="domain" description="Ferritin-like diiron" evidence="7">
    <location>
        <begin position="19"/>
        <end position="162"/>
    </location>
</feature>
<evidence type="ECO:0000259" key="6">
    <source>
        <dbReference type="PROSITE" id="PS50903"/>
    </source>
</evidence>
<dbReference type="Gene3D" id="1.20.1260.10">
    <property type="match status" value="1"/>
</dbReference>
<dbReference type="STRING" id="1802583.A2311_00500"/>
<dbReference type="CDD" id="cd01041">
    <property type="entry name" value="Rubrerythrin"/>
    <property type="match status" value="1"/>
</dbReference>
<evidence type="ECO:0000256" key="5">
    <source>
        <dbReference type="ARBA" id="ARBA00023004"/>
    </source>
</evidence>
<dbReference type="InterPro" id="IPR048574">
    <property type="entry name" value="RUBY_RBDX"/>
</dbReference>
<sequence length="207" mass="23449">MLWRQLLHKNIRRSCEVKSLKGSQTEKNLLKSFAGESQARNRYTYFASVAKKAGFEQIAAIFLETADNELEHAKKFFKFLEGGAVEITATYPAGVIGDTAANLAAAADGEKEEWTVLYTNFAKIAKDEGFDEVAIIFKEIAEVEEQHEKRYRALLRNVKGGTVFRKDIPVKWRCRNCGYVHEGKEAPLKCPACSHPQSYYELLAENY</sequence>
<evidence type="ECO:0000256" key="3">
    <source>
        <dbReference type="ARBA" id="ARBA00022723"/>
    </source>
</evidence>
<accession>A0A1F4TU52</accession>
<proteinExistence type="predicted"/>
<dbReference type="PANTHER" id="PTHR43865:SF1">
    <property type="entry name" value="RUBRERYTHRIN-RELATED"/>
    <property type="match status" value="1"/>
</dbReference>
<dbReference type="SUPFAM" id="SSF47240">
    <property type="entry name" value="Ferritin-like"/>
    <property type="match status" value="1"/>
</dbReference>
<dbReference type="Pfam" id="PF02915">
    <property type="entry name" value="Rubrerythrin"/>
    <property type="match status" value="1"/>
</dbReference>
<keyword evidence="4" id="KW-0249">Electron transport</keyword>
<gene>
    <name evidence="8" type="ORF">A2311_00500</name>
</gene>
<dbReference type="Proteomes" id="UP000178951">
    <property type="component" value="Unassembled WGS sequence"/>
</dbReference>
<dbReference type="Pfam" id="PF21349">
    <property type="entry name" value="RUBY_RBDX"/>
    <property type="match status" value="1"/>
</dbReference>
<dbReference type="InterPro" id="IPR003251">
    <property type="entry name" value="Rr_diiron-bd_dom"/>
</dbReference>
<keyword evidence="3" id="KW-0479">Metal-binding</keyword>
<comment type="caution">
    <text evidence="8">The sequence shown here is derived from an EMBL/GenBank/DDBJ whole genome shotgun (WGS) entry which is preliminary data.</text>
</comment>
<dbReference type="FunFam" id="2.20.28.10:FF:000018">
    <property type="entry name" value="Rubrerythrin"/>
    <property type="match status" value="1"/>
</dbReference>
<dbReference type="NCBIfam" id="NF045767">
    <property type="entry name" value="RuberyRbr"/>
    <property type="match status" value="1"/>
</dbReference>
<dbReference type="Gene3D" id="2.20.28.10">
    <property type="match status" value="1"/>
</dbReference>
<keyword evidence="5" id="KW-0408">Iron</keyword>
<dbReference type="SUPFAM" id="SSF57802">
    <property type="entry name" value="Rubredoxin-like"/>
    <property type="match status" value="1"/>
</dbReference>
<evidence type="ECO:0000256" key="4">
    <source>
        <dbReference type="ARBA" id="ARBA00022982"/>
    </source>
</evidence>
<evidence type="ECO:0000256" key="2">
    <source>
        <dbReference type="ARBA" id="ARBA00022448"/>
    </source>
</evidence>
<evidence type="ECO:0000313" key="9">
    <source>
        <dbReference type="Proteomes" id="UP000178951"/>
    </source>
</evidence>
<dbReference type="InterPro" id="IPR009040">
    <property type="entry name" value="Ferritin-like_diiron"/>
</dbReference>
<dbReference type="GO" id="GO:0016491">
    <property type="term" value="F:oxidoreductase activity"/>
    <property type="evidence" value="ECO:0007669"/>
    <property type="project" value="InterPro"/>
</dbReference>
<name>A0A1F4TU52_UNCSA</name>
<dbReference type="PROSITE" id="PS50905">
    <property type="entry name" value="FERRITIN_LIKE"/>
    <property type="match status" value="1"/>
</dbReference>
<dbReference type="PANTHER" id="PTHR43865">
    <property type="entry name" value="RUBRERYTHRIN-RELATED"/>
    <property type="match status" value="1"/>
</dbReference>
<organism evidence="8 9">
    <name type="scientific">candidate division WOR-1 bacterium RIFOXYB2_FULL_48_7</name>
    <dbReference type="NCBI Taxonomy" id="1802583"/>
    <lineage>
        <taxon>Bacteria</taxon>
        <taxon>Bacillati</taxon>
        <taxon>Saganbacteria</taxon>
    </lineage>
</organism>
<dbReference type="InterPro" id="IPR012347">
    <property type="entry name" value="Ferritin-like"/>
</dbReference>
<keyword evidence="2" id="KW-0813">Transport</keyword>
<dbReference type="EMBL" id="MEUF01000019">
    <property type="protein sequence ID" value="OGC36080.1"/>
    <property type="molecule type" value="Genomic_DNA"/>
</dbReference>
<dbReference type="InterPro" id="IPR009078">
    <property type="entry name" value="Ferritin-like_SF"/>
</dbReference>
<dbReference type="InterPro" id="IPR024934">
    <property type="entry name" value="Rubredoxin-like_dom"/>
</dbReference>
<reference evidence="8 9" key="1">
    <citation type="journal article" date="2016" name="Nat. Commun.">
        <title>Thousands of microbial genomes shed light on interconnected biogeochemical processes in an aquifer system.</title>
        <authorList>
            <person name="Anantharaman K."/>
            <person name="Brown C.T."/>
            <person name="Hug L.A."/>
            <person name="Sharon I."/>
            <person name="Castelle C.J."/>
            <person name="Probst A.J."/>
            <person name="Thomas B.C."/>
            <person name="Singh A."/>
            <person name="Wilkins M.J."/>
            <person name="Karaoz U."/>
            <person name="Brodie E.L."/>
            <person name="Williams K.H."/>
            <person name="Hubbard S.S."/>
            <person name="Banfield J.F."/>
        </authorList>
    </citation>
    <scope>NUCLEOTIDE SEQUENCE [LARGE SCALE GENOMIC DNA]</scope>
</reference>
<feature type="domain" description="Rubredoxin-like" evidence="6">
    <location>
        <begin position="169"/>
        <end position="203"/>
    </location>
</feature>
<evidence type="ECO:0000256" key="1">
    <source>
        <dbReference type="ARBA" id="ARBA00001965"/>
    </source>
</evidence>